<dbReference type="PANTHER" id="PTHR35754:SF2">
    <property type="entry name" value="ATP SYNTHASE SUBUNIT B"/>
    <property type="match status" value="1"/>
</dbReference>
<proteinExistence type="predicted"/>
<dbReference type="Proteomes" id="UP000320730">
    <property type="component" value="Unassembled WGS sequence"/>
</dbReference>
<protein>
    <submittedName>
        <fullName evidence="1">Uncharacterized protein</fullName>
    </submittedName>
</protein>
<accession>A0A552LHB8</accession>
<organism evidence="1 2">
    <name type="scientific">Microcystis flos-aquae Mf_WU_F_19750830_S460</name>
    <dbReference type="NCBI Taxonomy" id="2486237"/>
    <lineage>
        <taxon>Bacteria</taxon>
        <taxon>Bacillati</taxon>
        <taxon>Cyanobacteriota</taxon>
        <taxon>Cyanophyceae</taxon>
        <taxon>Oscillatoriophycideae</taxon>
        <taxon>Chroococcales</taxon>
        <taxon>Microcystaceae</taxon>
        <taxon>Microcystis</taxon>
    </lineage>
</organism>
<dbReference type="PANTHER" id="PTHR35754">
    <property type="entry name" value="ATP SYNTHASE SUBUNIT B"/>
    <property type="match status" value="1"/>
</dbReference>
<sequence length="275" mass="32360">MNPQMSPGMIERKKTVSQIPYISYYSIYKATSVLKPFFKIYCPIYNISDDRFFEFYPLLAFIEYLIYETDVELEESNQKDGSLLTQVSPWDARKKIIESLLHELGVEGSAILAQADNLGKYIELEGQLIASEKITYEDLLLASELRSSDLRILHSALVQISGKPYRSEIFDLMSPLEVLLEFNDDLRSYKNDIAAGSYNTYWMFQKFYGEEAHHYLKAEIDRYKNLFEEKLKRFPQEEQEIYLVTWSRFWQRFPYLSDAELIHQVALEGIKKTHD</sequence>
<reference evidence="1 2" key="1">
    <citation type="submission" date="2019-01" db="EMBL/GenBank/DDBJ databases">
        <title>Coherence of Microcystis species and biogeography revealed through population genomics.</title>
        <authorList>
            <person name="Perez-Carrascal O.M."/>
            <person name="Terrat Y."/>
            <person name="Giani A."/>
            <person name="Fortin N."/>
            <person name="Tromas N."/>
            <person name="Shapiro B.J."/>
        </authorList>
    </citation>
    <scope>NUCLEOTIDE SEQUENCE [LARGE SCALE GENOMIC DNA]</scope>
    <source>
        <strain evidence="1">Mf_WU_F_19750830_S460</strain>
    </source>
</reference>
<gene>
    <name evidence="1" type="ORF">EWV40_15005</name>
</gene>
<comment type="caution">
    <text evidence="1">The sequence shown here is derived from an EMBL/GenBank/DDBJ whole genome shotgun (WGS) entry which is preliminary data.</text>
</comment>
<dbReference type="AlphaFoldDB" id="A0A552LHB8"/>
<evidence type="ECO:0000313" key="1">
    <source>
        <dbReference type="EMBL" id="TRV19606.1"/>
    </source>
</evidence>
<dbReference type="EMBL" id="SFAN01000127">
    <property type="protein sequence ID" value="TRV19606.1"/>
    <property type="molecule type" value="Genomic_DNA"/>
</dbReference>
<name>A0A552LHB8_9CHRO</name>
<evidence type="ECO:0000313" key="2">
    <source>
        <dbReference type="Proteomes" id="UP000320730"/>
    </source>
</evidence>